<evidence type="ECO:0000313" key="2">
    <source>
        <dbReference type="EMBL" id="KAG1556439.1"/>
    </source>
</evidence>
<sequence>MLPAPRLTVLASASAPVVPSSGLLAGAELDQATRACGEGAAVAGIAQPAERERAAAEVDRAAEPSQRADGLVARCRQVKAGADADRDRAGGRQGAARAQCQRASGQVEIAGQRIGAVQGQGAGTVLGQIAGTGDRAGVGQVEAGRRIQRGAATDGQAAVAERAGIAQHQAAGIECHATTAGVGAGQGLFACTHLPQAAAATDHATEGGVAGGAEGQRIAPQRQRGSTHAIERADGLAAARTGDIESGTGVAQGDIPRRGKAAAQAQCQRAVIDGGTAGIGVGSGQRQRGGTVLDQAAVAIDHPRQCQRVAARQGQRNTRGQVDRIAQADAGTCIQRGAGIHRQSATAQCAVGADHQPTTVQGQATAEGIGVVEGKQAGAVLDQAAVARHDAAQGDVIAAAQRQLRAVAEVHCIGQVHRHRVVQRGGASNRQRPGSQRPRVAKNQATGIQCDTAAEGIRAGQRLHAGAGLDQSAAASDDAGTAAIARAAGRPRGA</sequence>
<protein>
    <submittedName>
        <fullName evidence="2">Uncharacterized protein</fullName>
    </submittedName>
</protein>
<dbReference type="EMBL" id="JAANIU010004262">
    <property type="protein sequence ID" value="KAG1556439.1"/>
    <property type="molecule type" value="Genomic_DNA"/>
</dbReference>
<feature type="region of interest" description="Disordered" evidence="1">
    <location>
        <begin position="423"/>
        <end position="445"/>
    </location>
</feature>
<name>A0A9P6YQZ4_9FUNG</name>
<keyword evidence="3" id="KW-1185">Reference proteome</keyword>
<gene>
    <name evidence="2" type="ORF">G6F50_012740</name>
</gene>
<evidence type="ECO:0000256" key="1">
    <source>
        <dbReference type="SAM" id="MobiDB-lite"/>
    </source>
</evidence>
<feature type="region of interest" description="Disordered" evidence="1">
    <location>
        <begin position="202"/>
        <end position="257"/>
    </location>
</feature>
<reference evidence="2 3" key="1">
    <citation type="journal article" date="2020" name="Microb. Genom.">
        <title>Genetic diversity of clinical and environmental Mucorales isolates obtained from an investigation of mucormycosis cases among solid organ transplant recipients.</title>
        <authorList>
            <person name="Nguyen M.H."/>
            <person name="Kaul D."/>
            <person name="Muto C."/>
            <person name="Cheng S.J."/>
            <person name="Richter R.A."/>
            <person name="Bruno V.M."/>
            <person name="Liu G."/>
            <person name="Beyhan S."/>
            <person name="Sundermann A.J."/>
            <person name="Mounaud S."/>
            <person name="Pasculle A.W."/>
            <person name="Nierman W.C."/>
            <person name="Driscoll E."/>
            <person name="Cumbie R."/>
            <person name="Clancy C.J."/>
            <person name="Dupont C.L."/>
        </authorList>
    </citation>
    <scope>NUCLEOTIDE SEQUENCE [LARGE SCALE GENOMIC DNA]</scope>
    <source>
        <strain evidence="2 3">GL24</strain>
    </source>
</reference>
<organism evidence="2 3">
    <name type="scientific">Rhizopus delemar</name>
    <dbReference type="NCBI Taxonomy" id="936053"/>
    <lineage>
        <taxon>Eukaryota</taxon>
        <taxon>Fungi</taxon>
        <taxon>Fungi incertae sedis</taxon>
        <taxon>Mucoromycota</taxon>
        <taxon>Mucoromycotina</taxon>
        <taxon>Mucoromycetes</taxon>
        <taxon>Mucorales</taxon>
        <taxon>Mucorineae</taxon>
        <taxon>Rhizopodaceae</taxon>
        <taxon>Rhizopus</taxon>
    </lineage>
</organism>
<comment type="caution">
    <text evidence="2">The sequence shown here is derived from an EMBL/GenBank/DDBJ whole genome shotgun (WGS) entry which is preliminary data.</text>
</comment>
<proteinExistence type="predicted"/>
<dbReference type="AlphaFoldDB" id="A0A9P6YQZ4"/>
<dbReference type="Proteomes" id="UP000740926">
    <property type="component" value="Unassembled WGS sequence"/>
</dbReference>
<accession>A0A9P6YQZ4</accession>
<evidence type="ECO:0000313" key="3">
    <source>
        <dbReference type="Proteomes" id="UP000740926"/>
    </source>
</evidence>